<dbReference type="InterPro" id="IPR000719">
    <property type="entry name" value="Prot_kinase_dom"/>
</dbReference>
<dbReference type="PROSITE" id="PS50011">
    <property type="entry name" value="PROTEIN_KINASE_DOM"/>
    <property type="match status" value="1"/>
</dbReference>
<name>A0A485KLV7_9STRA</name>
<protein>
    <submittedName>
        <fullName evidence="8">Aste57867_8978 protein</fullName>
    </submittedName>
</protein>
<accession>A0A485KLV7</accession>
<evidence type="ECO:0000313" key="7">
    <source>
        <dbReference type="EMBL" id="KAF0700494.1"/>
    </source>
</evidence>
<dbReference type="EMBL" id="VJMH01005121">
    <property type="protein sequence ID" value="KAF0700494.1"/>
    <property type="molecule type" value="Genomic_DNA"/>
</dbReference>
<feature type="domain" description="Protein kinase" evidence="6">
    <location>
        <begin position="4"/>
        <end position="274"/>
    </location>
</feature>
<evidence type="ECO:0000256" key="4">
    <source>
        <dbReference type="ARBA" id="ARBA00022777"/>
    </source>
</evidence>
<dbReference type="SUPFAM" id="SSF56112">
    <property type="entry name" value="Protein kinase-like (PK-like)"/>
    <property type="match status" value="1"/>
</dbReference>
<dbReference type="GO" id="GO:0004674">
    <property type="term" value="F:protein serine/threonine kinase activity"/>
    <property type="evidence" value="ECO:0007669"/>
    <property type="project" value="UniProtKB-KW"/>
</dbReference>
<dbReference type="GO" id="GO:0005524">
    <property type="term" value="F:ATP binding"/>
    <property type="evidence" value="ECO:0007669"/>
    <property type="project" value="UniProtKB-KW"/>
</dbReference>
<evidence type="ECO:0000313" key="9">
    <source>
        <dbReference type="Proteomes" id="UP000332933"/>
    </source>
</evidence>
<evidence type="ECO:0000259" key="6">
    <source>
        <dbReference type="PROSITE" id="PS50011"/>
    </source>
</evidence>
<dbReference type="CDD" id="cd14014">
    <property type="entry name" value="STKc_PknB_like"/>
    <property type="match status" value="1"/>
</dbReference>
<keyword evidence="1" id="KW-0723">Serine/threonine-protein kinase</keyword>
<dbReference type="Pfam" id="PF00069">
    <property type="entry name" value="Pkinase"/>
    <property type="match status" value="1"/>
</dbReference>
<keyword evidence="3" id="KW-0547">Nucleotide-binding</keyword>
<dbReference type="InterPro" id="IPR011009">
    <property type="entry name" value="Kinase-like_dom_sf"/>
</dbReference>
<organism evidence="8 9">
    <name type="scientific">Aphanomyces stellatus</name>
    <dbReference type="NCBI Taxonomy" id="120398"/>
    <lineage>
        <taxon>Eukaryota</taxon>
        <taxon>Sar</taxon>
        <taxon>Stramenopiles</taxon>
        <taxon>Oomycota</taxon>
        <taxon>Saprolegniomycetes</taxon>
        <taxon>Saprolegniales</taxon>
        <taxon>Verrucalvaceae</taxon>
        <taxon>Aphanomyces</taxon>
    </lineage>
</organism>
<dbReference type="EMBL" id="CAADRA010005142">
    <property type="protein sequence ID" value="VFT85862.1"/>
    <property type="molecule type" value="Genomic_DNA"/>
</dbReference>
<dbReference type="GO" id="GO:0005634">
    <property type="term" value="C:nucleus"/>
    <property type="evidence" value="ECO:0007669"/>
    <property type="project" value="TreeGrafter"/>
</dbReference>
<evidence type="ECO:0000256" key="2">
    <source>
        <dbReference type="ARBA" id="ARBA00022679"/>
    </source>
</evidence>
<dbReference type="Proteomes" id="UP000332933">
    <property type="component" value="Unassembled WGS sequence"/>
</dbReference>
<evidence type="ECO:0000256" key="1">
    <source>
        <dbReference type="ARBA" id="ARBA00022527"/>
    </source>
</evidence>
<dbReference type="PANTHER" id="PTHR24345:SF91">
    <property type="entry name" value="SERINE_THREONINE-PROTEIN KINASE PLK4"/>
    <property type="match status" value="1"/>
</dbReference>
<evidence type="ECO:0000313" key="8">
    <source>
        <dbReference type="EMBL" id="VFT85862.1"/>
    </source>
</evidence>
<reference evidence="8 9" key="1">
    <citation type="submission" date="2019-03" db="EMBL/GenBank/DDBJ databases">
        <authorList>
            <person name="Gaulin E."/>
            <person name="Dumas B."/>
        </authorList>
    </citation>
    <scope>NUCLEOTIDE SEQUENCE [LARGE SCALE GENOMIC DNA]</scope>
    <source>
        <strain evidence="8">CBS 568.67</strain>
    </source>
</reference>
<keyword evidence="5" id="KW-0067">ATP-binding</keyword>
<reference evidence="7" key="2">
    <citation type="submission" date="2019-06" db="EMBL/GenBank/DDBJ databases">
        <title>Genomics analysis of Aphanomyces spp. identifies a new class of oomycete effector associated with host adaptation.</title>
        <authorList>
            <person name="Gaulin E."/>
        </authorList>
    </citation>
    <scope>NUCLEOTIDE SEQUENCE</scope>
    <source>
        <strain evidence="7">CBS 578.67</strain>
    </source>
</reference>
<sequence>MDRYYQERVLATALYGDVLLCHDRHSGARVAIKRMQLAAAADRKTLLDGKDVAEDVLFEAQVNHAIAASGGHAHLLRMQHEFEQDGFLHFVYDYCATGDLLDLLTTDVCFPRATALAYFRDICAAVLHLHRLGFAHRDLSMENILLDDTNGVQVCDFGLACTASAPTSARVGKQFYMAPEVVAGVCYDATKADVWSLGVLFFEMLSGGPLFTQASSATDPRFEFFARDGLVALLEKWGIATQFDDDVVGFLSQMLAIDPATRPAAADLLAHPIFATAPSTSSSSSLEALTTMTSMVSSIATSVVGNYINRLLFTPWRTFDSSTTRH</sequence>
<dbReference type="PANTHER" id="PTHR24345">
    <property type="entry name" value="SERINE/THREONINE-PROTEIN KINASE PLK"/>
    <property type="match status" value="1"/>
</dbReference>
<gene>
    <name evidence="8" type="primary">Aste57867_8978</name>
    <name evidence="7" type="ORF">As57867_008943</name>
    <name evidence="8" type="ORF">ASTE57867_8978</name>
</gene>
<dbReference type="OrthoDB" id="541276at2759"/>
<dbReference type="AlphaFoldDB" id="A0A485KLV7"/>
<evidence type="ECO:0000256" key="3">
    <source>
        <dbReference type="ARBA" id="ARBA00022741"/>
    </source>
</evidence>
<evidence type="ECO:0000256" key="5">
    <source>
        <dbReference type="ARBA" id="ARBA00022840"/>
    </source>
</evidence>
<proteinExistence type="predicted"/>
<keyword evidence="4" id="KW-0418">Kinase</keyword>
<keyword evidence="2" id="KW-0808">Transferase</keyword>
<keyword evidence="9" id="KW-1185">Reference proteome</keyword>
<dbReference type="Gene3D" id="1.10.510.10">
    <property type="entry name" value="Transferase(Phosphotransferase) domain 1"/>
    <property type="match status" value="1"/>
</dbReference>